<evidence type="ECO:0000313" key="2">
    <source>
        <dbReference type="EMBL" id="ARU58470.1"/>
    </source>
</evidence>
<sequence>MGYELVVDFLPWSRAVSEAKNDASQYAGYFPEYYSDAVADEFVFSDPMGSGPLGLVENKNNPVTWQTLEDLQPLVVGVVQDYVNTDEFDARVAQGKQKVQAVTSDATNIKKVAGNRVPVAIIDANVFAYLLKSDPSLKPFSEHVQMNEKILENKKLYICFKNNDFGKEIAQIFNEGLKKVDVQAIMKQYQ</sequence>
<dbReference type="Proteomes" id="UP000196027">
    <property type="component" value="Chromosome"/>
</dbReference>
<protein>
    <submittedName>
        <fullName evidence="2">Succinate dehydrogenase</fullName>
    </submittedName>
</protein>
<dbReference type="AlphaFoldDB" id="A0A1Y0IDX6"/>
<dbReference type="PANTHER" id="PTHR35936">
    <property type="entry name" value="MEMBRANE-BOUND LYTIC MUREIN TRANSGLYCOSYLASE F"/>
    <property type="match status" value="1"/>
</dbReference>
<accession>A0A1Y0IDX6</accession>
<dbReference type="PANTHER" id="PTHR35936:SF25">
    <property type="entry name" value="ABC TRANSPORTER SUBSTRATE-BINDING PROTEIN"/>
    <property type="match status" value="1"/>
</dbReference>
<keyword evidence="3" id="KW-1185">Reference proteome</keyword>
<reference evidence="2 3" key="1">
    <citation type="submission" date="2017-05" db="EMBL/GenBank/DDBJ databases">
        <title>Genomic insights into alkan degradation activity of Oleiphilus messinensis.</title>
        <authorList>
            <person name="Kozyavkin S.A."/>
            <person name="Slesarev A.I."/>
            <person name="Golyshin P.N."/>
            <person name="Korzhenkov A."/>
            <person name="Golyshina O.N."/>
            <person name="Toshchakov S.V."/>
        </authorList>
    </citation>
    <scope>NUCLEOTIDE SEQUENCE [LARGE SCALE GENOMIC DNA]</scope>
    <source>
        <strain evidence="2 3">ME102</strain>
    </source>
</reference>
<dbReference type="KEGG" id="ome:OLMES_4474"/>
<dbReference type="EMBL" id="CP021425">
    <property type="protein sequence ID" value="ARU58470.1"/>
    <property type="molecule type" value="Genomic_DNA"/>
</dbReference>
<evidence type="ECO:0000256" key="1">
    <source>
        <dbReference type="ARBA" id="ARBA00010333"/>
    </source>
</evidence>
<dbReference type="SUPFAM" id="SSF53850">
    <property type="entry name" value="Periplasmic binding protein-like II"/>
    <property type="match status" value="1"/>
</dbReference>
<comment type="similarity">
    <text evidence="1">Belongs to the bacterial solute-binding protein 3 family.</text>
</comment>
<name>A0A1Y0IDX6_9GAMM</name>
<dbReference type="Gene3D" id="3.40.190.10">
    <property type="entry name" value="Periplasmic binding protein-like II"/>
    <property type="match status" value="2"/>
</dbReference>
<proteinExistence type="inferred from homology"/>
<dbReference type="RefSeq" id="WP_408635107.1">
    <property type="nucleotide sequence ID" value="NZ_CP021425.1"/>
</dbReference>
<gene>
    <name evidence="2" type="ORF">OLMES_4474</name>
</gene>
<organism evidence="2 3">
    <name type="scientific">Oleiphilus messinensis</name>
    <dbReference type="NCBI Taxonomy" id="141451"/>
    <lineage>
        <taxon>Bacteria</taxon>
        <taxon>Pseudomonadati</taxon>
        <taxon>Pseudomonadota</taxon>
        <taxon>Gammaproteobacteria</taxon>
        <taxon>Oceanospirillales</taxon>
        <taxon>Oleiphilaceae</taxon>
        <taxon>Oleiphilus</taxon>
    </lineage>
</organism>
<evidence type="ECO:0000313" key="3">
    <source>
        <dbReference type="Proteomes" id="UP000196027"/>
    </source>
</evidence>